<name>A0A6J6NRA6_9ZZZZ</name>
<feature type="transmembrane region" description="Helical" evidence="1">
    <location>
        <begin position="12"/>
        <end position="37"/>
    </location>
</feature>
<gene>
    <name evidence="2" type="ORF">UFOPK2310_01559</name>
    <name evidence="3" type="ORF">UFOPK2809_00762</name>
</gene>
<sequence>MHYSALRTTLKAGSIVFGASALFLLILPATFLGLLGLEVNDGMVWAMRMIGITLIALAGNMWNNSRSSSDAGVGQVAWVMCVSASALGVLTLLIPGQRTWFAYLYAAIGFGFGLSYLINIVRKQ</sequence>
<dbReference type="EMBL" id="CAEZZA010000088">
    <property type="protein sequence ID" value="CAB4748297.1"/>
    <property type="molecule type" value="Genomic_DNA"/>
</dbReference>
<accession>A0A6J6NRA6</accession>
<keyword evidence="1" id="KW-0472">Membrane</keyword>
<evidence type="ECO:0000256" key="1">
    <source>
        <dbReference type="SAM" id="Phobius"/>
    </source>
</evidence>
<evidence type="ECO:0000313" key="2">
    <source>
        <dbReference type="EMBL" id="CAB4686823.1"/>
    </source>
</evidence>
<proteinExistence type="predicted"/>
<reference evidence="2" key="1">
    <citation type="submission" date="2020-05" db="EMBL/GenBank/DDBJ databases">
        <authorList>
            <person name="Chiriac C."/>
            <person name="Salcher M."/>
            <person name="Ghai R."/>
            <person name="Kavagutti S V."/>
        </authorList>
    </citation>
    <scope>NUCLEOTIDE SEQUENCE</scope>
</reference>
<dbReference type="EMBL" id="CAEZWW010000254">
    <property type="protein sequence ID" value="CAB4686823.1"/>
    <property type="molecule type" value="Genomic_DNA"/>
</dbReference>
<feature type="transmembrane region" description="Helical" evidence="1">
    <location>
        <begin position="100"/>
        <end position="121"/>
    </location>
</feature>
<organism evidence="2">
    <name type="scientific">freshwater metagenome</name>
    <dbReference type="NCBI Taxonomy" id="449393"/>
    <lineage>
        <taxon>unclassified sequences</taxon>
        <taxon>metagenomes</taxon>
        <taxon>ecological metagenomes</taxon>
    </lineage>
</organism>
<feature type="transmembrane region" description="Helical" evidence="1">
    <location>
        <begin position="75"/>
        <end position="94"/>
    </location>
</feature>
<keyword evidence="1" id="KW-1133">Transmembrane helix</keyword>
<protein>
    <submittedName>
        <fullName evidence="2">Unannotated protein</fullName>
    </submittedName>
</protein>
<keyword evidence="1" id="KW-0812">Transmembrane</keyword>
<evidence type="ECO:0000313" key="3">
    <source>
        <dbReference type="EMBL" id="CAB4748297.1"/>
    </source>
</evidence>
<feature type="transmembrane region" description="Helical" evidence="1">
    <location>
        <begin position="43"/>
        <end position="63"/>
    </location>
</feature>
<dbReference type="AlphaFoldDB" id="A0A6J6NRA6"/>